<dbReference type="KEGG" id="psyo:PB01_09125"/>
<evidence type="ECO:0000256" key="1">
    <source>
        <dbReference type="SAM" id="Phobius"/>
    </source>
</evidence>
<evidence type="ECO:0000313" key="3">
    <source>
        <dbReference type="Proteomes" id="UP000325517"/>
    </source>
</evidence>
<proteinExistence type="predicted"/>
<sequence>MFNCSRKKWVVWLVILFLIVGFLFYLYFEEEKSYKSSSMFFEIEKKEHYIEPGKYMKMWVIGSNANDNSPNKERYKVMIEDSRIYNLLEEGNEYFVNIQGVNKRNQSEYIYTFGQLGLVDGTQLVGKGIIE</sequence>
<dbReference type="Proteomes" id="UP000325517">
    <property type="component" value="Chromosome"/>
</dbReference>
<feature type="transmembrane region" description="Helical" evidence="1">
    <location>
        <begin position="9"/>
        <end position="28"/>
    </location>
</feature>
<gene>
    <name evidence="2" type="ORF">PB01_09125</name>
</gene>
<reference evidence="2 3" key="1">
    <citation type="submission" date="2018-07" db="EMBL/GenBank/DDBJ databases">
        <title>Complete genome sequence of Psychrobacillus sp. PB01, isolated from iceberg, and comparative genome analysis of Psychrobacillus strains.</title>
        <authorList>
            <person name="Lee P.C."/>
        </authorList>
    </citation>
    <scope>NUCLEOTIDE SEQUENCE [LARGE SCALE GENOMIC DNA]</scope>
    <source>
        <strain evidence="2 3">PB01</strain>
    </source>
</reference>
<keyword evidence="1" id="KW-0472">Membrane</keyword>
<dbReference type="RefSeq" id="WP_151699913.1">
    <property type="nucleotide sequence ID" value="NZ_CP031223.1"/>
</dbReference>
<evidence type="ECO:0000313" key="2">
    <source>
        <dbReference type="EMBL" id="QFF98982.1"/>
    </source>
</evidence>
<dbReference type="AlphaFoldDB" id="A0A5J6SMN1"/>
<organism evidence="2 3">
    <name type="scientific">Psychrobacillus glaciei</name>
    <dbReference type="NCBI Taxonomy" id="2283160"/>
    <lineage>
        <taxon>Bacteria</taxon>
        <taxon>Bacillati</taxon>
        <taxon>Bacillota</taxon>
        <taxon>Bacilli</taxon>
        <taxon>Bacillales</taxon>
        <taxon>Bacillaceae</taxon>
        <taxon>Psychrobacillus</taxon>
    </lineage>
</organism>
<keyword evidence="3" id="KW-1185">Reference proteome</keyword>
<keyword evidence="1" id="KW-0812">Transmembrane</keyword>
<keyword evidence="1" id="KW-1133">Transmembrane helix</keyword>
<accession>A0A5J6SMN1</accession>
<name>A0A5J6SMN1_9BACI</name>
<dbReference type="EMBL" id="CP031223">
    <property type="protein sequence ID" value="QFF98982.1"/>
    <property type="molecule type" value="Genomic_DNA"/>
</dbReference>
<dbReference type="OrthoDB" id="2880824at2"/>
<protein>
    <submittedName>
        <fullName evidence="2">Uncharacterized protein</fullName>
    </submittedName>
</protein>